<feature type="compositionally biased region" description="Basic residues" evidence="1">
    <location>
        <begin position="470"/>
        <end position="479"/>
    </location>
</feature>
<gene>
    <name evidence="3" type="ORF">KUF71_026116</name>
</gene>
<dbReference type="AlphaFoldDB" id="A0AAE1H9D6"/>
<feature type="compositionally biased region" description="Low complexity" evidence="1">
    <location>
        <begin position="377"/>
        <end position="394"/>
    </location>
</feature>
<feature type="domain" description="Reverse transcriptase" evidence="2">
    <location>
        <begin position="619"/>
        <end position="732"/>
    </location>
</feature>
<feature type="region of interest" description="Disordered" evidence="1">
    <location>
        <begin position="138"/>
        <end position="228"/>
    </location>
</feature>
<sequence length="1051" mass="114632">MGTLFVEVPLGRSFLCPPPCPLLKPGKPPHKYKDLKALRKHARAHHNTTHVLYVCRVCAEQFEESHRCDNKAKDHLELTHGLPWVRDDLQETHCAWHREGIPGLSPPPSPGIPQLEQAAPEGQATKFTPMLNGSPPALSQAIGHLPLHPSPSPACSSPPWDPLARHGPGADAEAIGSGFPTMTPSGRVADPDDPVWAMNTSAGQHPRQVQSTPTCPQQLPPLSPPGVSPAGPVIRTPLSATASGSRLHRAGVAWRKRTPPALRRTPLLRLQPPRGSPPDIIASPVTPRSTTPLGRPWQEVLAEAMCHFTAPVAVPWSSPRDPMARHDPGAVAEAIGARVPPTTLSGRGAALVAPVPAMLHSADAAPRQVDPGSHTISGVRRSSLPLSSPPGSDSATGCSAVDSTPPTPDGFGVLTATSPDDASSSLPRPNRLQQQWVEKLLHAKEWADFESIVADYTSSIAPPPKERGPQHRGPRRPRKNVSEAQRIQQLYMRSRKDAMREIRGEDSPVCESEPDYVAHHFDSVFMKRLTELGPTPDSAVLPPKQHENDSLCSKIDKETILARLKHCSNTAPGPDGITYAVLRSKDPGAHVLYEIFERCRSDKKIPTAWKLARTILLHKKGDRTNLDNWRPISLSSVLYKVYTGILATRLGRWAAATGAVSPCQKGFMPAEGCLEHNFLLQQCLDAAKEGSELVCTWLDLRNAFGSVPHVAIFHLLELHGVHQTLIDIIKDLYADYDLALVAKTPKCMQEILNVVGELATWIGLQFNGAKCATLHVKTRKARSDVLTTIQGQQIPSLHHGEAYQHLGVPTGLYVEQTPEDTFQKMLEDLHNVERSLLKPWQKLDAIRTFILPQAQFILLTANLKKKTLDEFDRHCKRVVKSTMNLPRRASPEVVFIPMHRGGANIPPLSELADVGSIVRAFKMLTCPDPTVREIAAASLQHNASPVLDQKNPSNSELCTYLTGSATPKYSRAATIWSAARSAARRLATKLPGLTWSWSEAKSWSLNIPSPGDVVTHTIKQQNPGSGGIRTHASEETGALNQRLRPLGHATR</sequence>
<proteinExistence type="predicted"/>
<feature type="region of interest" description="Disordered" evidence="1">
    <location>
        <begin position="458"/>
        <end position="484"/>
    </location>
</feature>
<feature type="compositionally biased region" description="Polar residues" evidence="1">
    <location>
        <begin position="198"/>
        <end position="217"/>
    </location>
</feature>
<dbReference type="EMBL" id="JAHWGI010000704">
    <property type="protein sequence ID" value="KAK3917262.1"/>
    <property type="molecule type" value="Genomic_DNA"/>
</dbReference>
<accession>A0AAE1H9D6</accession>
<evidence type="ECO:0000259" key="2">
    <source>
        <dbReference type="Pfam" id="PF00078"/>
    </source>
</evidence>
<reference evidence="3" key="1">
    <citation type="submission" date="2021-07" db="EMBL/GenBank/DDBJ databases">
        <authorList>
            <person name="Catto M.A."/>
            <person name="Jacobson A."/>
            <person name="Kennedy G."/>
            <person name="Labadie P."/>
            <person name="Hunt B.G."/>
            <person name="Srinivasan R."/>
        </authorList>
    </citation>
    <scope>NUCLEOTIDE SEQUENCE</scope>
    <source>
        <strain evidence="3">PL_HMW_Pooled</strain>
        <tissue evidence="3">Head</tissue>
    </source>
</reference>
<protein>
    <submittedName>
        <fullName evidence="3">Retrovirus-related Pol polyprotein from type-1 retrotransposable element R2</fullName>
    </submittedName>
</protein>
<name>A0AAE1H9D6_9NEOP</name>
<dbReference type="PANTHER" id="PTHR19446">
    <property type="entry name" value="REVERSE TRANSCRIPTASES"/>
    <property type="match status" value="1"/>
</dbReference>
<evidence type="ECO:0000313" key="3">
    <source>
        <dbReference type="EMBL" id="KAK3917262.1"/>
    </source>
</evidence>
<dbReference type="InterPro" id="IPR000477">
    <property type="entry name" value="RT_dom"/>
</dbReference>
<feature type="region of interest" description="Disordered" evidence="1">
    <location>
        <begin position="365"/>
        <end position="428"/>
    </location>
</feature>
<feature type="compositionally biased region" description="Polar residues" evidence="1">
    <location>
        <begin position="415"/>
        <end position="428"/>
    </location>
</feature>
<organism evidence="3 4">
    <name type="scientific">Frankliniella fusca</name>
    <dbReference type="NCBI Taxonomy" id="407009"/>
    <lineage>
        <taxon>Eukaryota</taxon>
        <taxon>Metazoa</taxon>
        <taxon>Ecdysozoa</taxon>
        <taxon>Arthropoda</taxon>
        <taxon>Hexapoda</taxon>
        <taxon>Insecta</taxon>
        <taxon>Pterygota</taxon>
        <taxon>Neoptera</taxon>
        <taxon>Paraneoptera</taxon>
        <taxon>Thysanoptera</taxon>
        <taxon>Terebrantia</taxon>
        <taxon>Thripoidea</taxon>
        <taxon>Thripidae</taxon>
        <taxon>Frankliniella</taxon>
    </lineage>
</organism>
<evidence type="ECO:0000256" key="1">
    <source>
        <dbReference type="SAM" id="MobiDB-lite"/>
    </source>
</evidence>
<dbReference type="Pfam" id="PF00078">
    <property type="entry name" value="RVT_1"/>
    <property type="match status" value="1"/>
</dbReference>
<comment type="caution">
    <text evidence="3">The sequence shown here is derived from an EMBL/GenBank/DDBJ whole genome shotgun (WGS) entry which is preliminary data.</text>
</comment>
<dbReference type="CDD" id="cd01650">
    <property type="entry name" value="RT_nLTR_like"/>
    <property type="match status" value="1"/>
</dbReference>
<evidence type="ECO:0000313" key="4">
    <source>
        <dbReference type="Proteomes" id="UP001219518"/>
    </source>
</evidence>
<feature type="region of interest" description="Disordered" evidence="1">
    <location>
        <begin position="267"/>
        <end position="291"/>
    </location>
</feature>
<reference evidence="3" key="2">
    <citation type="journal article" date="2023" name="BMC Genomics">
        <title>Pest status, molecular evolution, and epigenetic factors derived from the genome assembly of Frankliniella fusca, a thysanopteran phytovirus vector.</title>
        <authorList>
            <person name="Catto M.A."/>
            <person name="Labadie P.E."/>
            <person name="Jacobson A.L."/>
            <person name="Kennedy G.G."/>
            <person name="Srinivasan R."/>
            <person name="Hunt B.G."/>
        </authorList>
    </citation>
    <scope>NUCLEOTIDE SEQUENCE</scope>
    <source>
        <strain evidence="3">PL_HMW_Pooled</strain>
    </source>
</reference>
<dbReference type="Proteomes" id="UP001219518">
    <property type="component" value="Unassembled WGS sequence"/>
</dbReference>
<keyword evidence="4" id="KW-1185">Reference proteome</keyword>
<feature type="compositionally biased region" description="Polar residues" evidence="1">
    <location>
        <begin position="395"/>
        <end position="404"/>
    </location>
</feature>
<feature type="compositionally biased region" description="Pro residues" evidence="1">
    <location>
        <begin position="218"/>
        <end position="227"/>
    </location>
</feature>